<dbReference type="Gene3D" id="3.90.79.10">
    <property type="entry name" value="Nucleoside Triphosphate Pyrophosphohydrolase"/>
    <property type="match status" value="1"/>
</dbReference>
<evidence type="ECO:0000313" key="12">
    <source>
        <dbReference type="Proteomes" id="UP000663879"/>
    </source>
</evidence>
<dbReference type="InterPro" id="IPR050241">
    <property type="entry name" value="NAD-cap_RNA_hydrolase_NudC"/>
</dbReference>
<dbReference type="PANTHER" id="PTHR42904:SF6">
    <property type="entry name" value="NAD-CAPPED RNA HYDROLASE NUDT12"/>
    <property type="match status" value="1"/>
</dbReference>
<evidence type="ECO:0000256" key="3">
    <source>
        <dbReference type="ARBA" id="ARBA00009595"/>
    </source>
</evidence>
<dbReference type="Gene3D" id="3.90.79.20">
    <property type="match status" value="1"/>
</dbReference>
<dbReference type="GO" id="GO:0005829">
    <property type="term" value="C:cytosol"/>
    <property type="evidence" value="ECO:0007669"/>
    <property type="project" value="TreeGrafter"/>
</dbReference>
<evidence type="ECO:0000256" key="6">
    <source>
        <dbReference type="ARBA" id="ARBA00022801"/>
    </source>
</evidence>
<keyword evidence="5" id="KW-0479">Metal-binding</keyword>
<proteinExistence type="inferred from homology"/>
<evidence type="ECO:0000313" key="11">
    <source>
        <dbReference type="EMBL" id="CAF0713927.1"/>
    </source>
</evidence>
<dbReference type="PROSITE" id="PS51462">
    <property type="entry name" value="NUDIX"/>
    <property type="match status" value="1"/>
</dbReference>
<dbReference type="Pfam" id="PF00293">
    <property type="entry name" value="NUDIX"/>
    <property type="match status" value="1"/>
</dbReference>
<keyword evidence="12" id="KW-1185">Reference proteome</keyword>
<organism evidence="11 12">
    <name type="scientific">Brachionus calyciflorus</name>
    <dbReference type="NCBI Taxonomy" id="104777"/>
    <lineage>
        <taxon>Eukaryota</taxon>
        <taxon>Metazoa</taxon>
        <taxon>Spiralia</taxon>
        <taxon>Gnathifera</taxon>
        <taxon>Rotifera</taxon>
        <taxon>Eurotatoria</taxon>
        <taxon>Monogononta</taxon>
        <taxon>Pseudotrocha</taxon>
        <taxon>Ploima</taxon>
        <taxon>Brachionidae</taxon>
        <taxon>Brachionus</taxon>
    </lineage>
</organism>
<dbReference type="CDD" id="cd03429">
    <property type="entry name" value="NUDIX_NADH_pyrophosphatase_Nudt13"/>
    <property type="match status" value="1"/>
</dbReference>
<feature type="domain" description="Nudix hydrolase" evidence="10">
    <location>
        <begin position="305"/>
        <end position="431"/>
    </location>
</feature>
<name>A0A813M0W9_9BILA</name>
<dbReference type="GO" id="GO:0046872">
    <property type="term" value="F:metal ion binding"/>
    <property type="evidence" value="ECO:0007669"/>
    <property type="project" value="UniProtKB-KW"/>
</dbReference>
<evidence type="ECO:0000256" key="1">
    <source>
        <dbReference type="ARBA" id="ARBA00001946"/>
    </source>
</evidence>
<sequence>MNTKILSRALTLWTNNQIFISQKFLANYCTNTENVPFRVDYYSNGSTTYLDNSLNYVLNQKIKLKTQREKILKKNFKYLLRSKSYEENFYVKMSNPTVNYFAHSFIDRCSDKRKDSEWINQQIKNENTVFVLFHVDKPFVSVNDSKNMYSICKFNYSQIKQFLDSKCPYVFLGLEYTKNSSDITNLSPYSNPESYDKTVYKAWFVIETSAYDQNLENISNSFIEYGKFFEGNFLRLMAIQDLKESSIIAQARSVLCWIDRNKFCASCGTPSQLDDAGSKLTCKNQDCKSNNKALNKHVPSNIHYPRVDPVAIMLIINKTQTHVLLGRKKQFPKNMFSCLAGYIEAGESIEEAVRRESFEESGIYTDKVVYHSSQPWPFPSTLMIGCFAYATSHELNIDQDEIQEARWFSLQDLELILKNQHPESITIPTERTIAHQLISHFSKHGSKL</sequence>
<reference evidence="11" key="1">
    <citation type="submission" date="2021-02" db="EMBL/GenBank/DDBJ databases">
        <authorList>
            <person name="Nowell W R."/>
        </authorList>
    </citation>
    <scope>NUCLEOTIDE SEQUENCE</scope>
    <source>
        <strain evidence="11">Ploen Becks lab</strain>
    </source>
</reference>
<dbReference type="InterPro" id="IPR020084">
    <property type="entry name" value="NUDIX_hydrolase_CS"/>
</dbReference>
<evidence type="ECO:0000256" key="4">
    <source>
        <dbReference type="ARBA" id="ARBA00012381"/>
    </source>
</evidence>
<evidence type="ECO:0000259" key="10">
    <source>
        <dbReference type="PROSITE" id="PS51462"/>
    </source>
</evidence>
<dbReference type="EC" id="3.6.1.22" evidence="4"/>
<comment type="cofactor">
    <cofactor evidence="2">
        <name>Zn(2+)</name>
        <dbReference type="ChEBI" id="CHEBI:29105"/>
    </cofactor>
</comment>
<dbReference type="EMBL" id="CAJNOC010000088">
    <property type="protein sequence ID" value="CAF0713927.1"/>
    <property type="molecule type" value="Genomic_DNA"/>
</dbReference>
<dbReference type="PROSITE" id="PS00893">
    <property type="entry name" value="NUDIX_BOX"/>
    <property type="match status" value="1"/>
</dbReference>
<evidence type="ECO:0000256" key="7">
    <source>
        <dbReference type="ARBA" id="ARBA00022842"/>
    </source>
</evidence>
<dbReference type="NCBIfam" id="NF001299">
    <property type="entry name" value="PRK00241.1"/>
    <property type="match status" value="1"/>
</dbReference>
<accession>A0A813M0W9</accession>
<dbReference type="SUPFAM" id="SSF55811">
    <property type="entry name" value="Nudix"/>
    <property type="match status" value="1"/>
</dbReference>
<dbReference type="OrthoDB" id="10249612at2759"/>
<dbReference type="GO" id="GO:0006742">
    <property type="term" value="P:NADP+ catabolic process"/>
    <property type="evidence" value="ECO:0007669"/>
    <property type="project" value="TreeGrafter"/>
</dbReference>
<dbReference type="Proteomes" id="UP000663879">
    <property type="component" value="Unassembled WGS sequence"/>
</dbReference>
<evidence type="ECO:0000256" key="9">
    <source>
        <dbReference type="ARBA" id="ARBA00023679"/>
    </source>
</evidence>
<comment type="cofactor">
    <cofactor evidence="1">
        <name>Mg(2+)</name>
        <dbReference type="ChEBI" id="CHEBI:18420"/>
    </cofactor>
</comment>
<gene>
    <name evidence="11" type="ORF">OXX778_LOCUS1401</name>
</gene>
<keyword evidence="7" id="KW-0460">Magnesium</keyword>
<dbReference type="InterPro" id="IPR015797">
    <property type="entry name" value="NUDIX_hydrolase-like_dom_sf"/>
</dbReference>
<evidence type="ECO:0000256" key="5">
    <source>
        <dbReference type="ARBA" id="ARBA00022723"/>
    </source>
</evidence>
<comment type="catalytic activity">
    <reaction evidence="9">
        <text>a 5'-end NAD(+)-phospho-ribonucleoside in mRNA + H2O = a 5'-end phospho-adenosine-phospho-ribonucleoside in mRNA + beta-nicotinamide D-ribonucleotide + 2 H(+)</text>
        <dbReference type="Rhea" id="RHEA:60876"/>
        <dbReference type="Rhea" id="RHEA-COMP:15698"/>
        <dbReference type="Rhea" id="RHEA-COMP:15719"/>
        <dbReference type="ChEBI" id="CHEBI:14649"/>
        <dbReference type="ChEBI" id="CHEBI:15377"/>
        <dbReference type="ChEBI" id="CHEBI:15378"/>
        <dbReference type="ChEBI" id="CHEBI:144029"/>
        <dbReference type="ChEBI" id="CHEBI:144051"/>
    </reaction>
    <physiologicalReaction direction="left-to-right" evidence="9">
        <dbReference type="Rhea" id="RHEA:60877"/>
    </physiologicalReaction>
</comment>
<dbReference type="GO" id="GO:0005777">
    <property type="term" value="C:peroxisome"/>
    <property type="evidence" value="ECO:0007669"/>
    <property type="project" value="TreeGrafter"/>
</dbReference>
<keyword evidence="6" id="KW-0378">Hydrolase</keyword>
<comment type="similarity">
    <text evidence="3">Belongs to the Nudix hydrolase family. NudC subfamily.</text>
</comment>
<dbReference type="AlphaFoldDB" id="A0A813M0W9"/>
<protein>
    <recommendedName>
        <fullName evidence="4">NAD(+) diphosphatase</fullName>
        <ecNumber evidence="4">3.6.1.22</ecNumber>
    </recommendedName>
</protein>
<dbReference type="InterPro" id="IPR049734">
    <property type="entry name" value="NudC-like_C"/>
</dbReference>
<evidence type="ECO:0000256" key="2">
    <source>
        <dbReference type="ARBA" id="ARBA00001947"/>
    </source>
</evidence>
<dbReference type="InterPro" id="IPR000086">
    <property type="entry name" value="NUDIX_hydrolase_dom"/>
</dbReference>
<dbReference type="GO" id="GO:0035529">
    <property type="term" value="F:NADH pyrophosphatase activity"/>
    <property type="evidence" value="ECO:0007669"/>
    <property type="project" value="TreeGrafter"/>
</dbReference>
<dbReference type="GO" id="GO:0019677">
    <property type="term" value="P:NAD+ catabolic process"/>
    <property type="evidence" value="ECO:0007669"/>
    <property type="project" value="TreeGrafter"/>
</dbReference>
<dbReference type="PANTHER" id="PTHR42904">
    <property type="entry name" value="NUDIX HYDROLASE, NUDC SUBFAMILY"/>
    <property type="match status" value="1"/>
</dbReference>
<keyword evidence="8" id="KW-0520">NAD</keyword>
<comment type="caution">
    <text evidence="11">The sequence shown here is derived from an EMBL/GenBank/DDBJ whole genome shotgun (WGS) entry which is preliminary data.</text>
</comment>
<evidence type="ECO:0000256" key="8">
    <source>
        <dbReference type="ARBA" id="ARBA00023027"/>
    </source>
</evidence>